<dbReference type="Pfam" id="PF13377">
    <property type="entry name" value="Peripla_BP_3"/>
    <property type="match status" value="1"/>
</dbReference>
<evidence type="ECO:0000313" key="6">
    <source>
        <dbReference type="Proteomes" id="UP000029109"/>
    </source>
</evidence>
<dbReference type="InterPro" id="IPR046335">
    <property type="entry name" value="LacI/GalR-like_sensor"/>
</dbReference>
<evidence type="ECO:0000256" key="2">
    <source>
        <dbReference type="ARBA" id="ARBA00023125"/>
    </source>
</evidence>
<dbReference type="Gene3D" id="3.40.50.2300">
    <property type="match status" value="2"/>
</dbReference>
<dbReference type="SUPFAM" id="SSF53822">
    <property type="entry name" value="Periplasmic binding protein-like I"/>
    <property type="match status" value="1"/>
</dbReference>
<comment type="caution">
    <text evidence="5">The sequence shown here is derived from an EMBL/GenBank/DDBJ whole genome shotgun (WGS) entry which is preliminary data.</text>
</comment>
<keyword evidence="2" id="KW-0238">DNA-binding</keyword>
<dbReference type="PANTHER" id="PTHR30146">
    <property type="entry name" value="LACI-RELATED TRANSCRIPTIONAL REPRESSOR"/>
    <property type="match status" value="1"/>
</dbReference>
<evidence type="ECO:0000313" key="5">
    <source>
        <dbReference type="EMBL" id="KFI83180.1"/>
    </source>
</evidence>
<dbReference type="GO" id="GO:0000976">
    <property type="term" value="F:transcription cis-regulatory region binding"/>
    <property type="evidence" value="ECO:0007669"/>
    <property type="project" value="TreeGrafter"/>
</dbReference>
<sequence>MVARHVDAIFLSPAQNDAELGALIRQGKHIAILDHTAPISGMKCVSTDFYQASYDIAAHLLGHGRRRAAMLFGDEAAFSDQRVMGWVQAHRNLGLPAGPIYQSDFTREGAYQITADLLTHTAQERPDAIFAASDLEALGALRAIHEAGLRVPEDIALISFDGTAETLYTWPQLTTMKQDTMQIARCAIDAALRPDTAPDVQLVPAKLIVRRSCGCR</sequence>
<evidence type="ECO:0000259" key="4">
    <source>
        <dbReference type="Pfam" id="PF13377"/>
    </source>
</evidence>
<accession>A0A7V8HQK3</accession>
<name>A0A7V8HQK3_9BIFI</name>
<evidence type="ECO:0000256" key="1">
    <source>
        <dbReference type="ARBA" id="ARBA00023015"/>
    </source>
</evidence>
<reference evidence="5 6" key="1">
    <citation type="submission" date="2014-03" db="EMBL/GenBank/DDBJ databases">
        <title>Genomics of Bifidobacteria.</title>
        <authorList>
            <person name="Ventura M."/>
            <person name="Milani C."/>
            <person name="Lugli G.A."/>
        </authorList>
    </citation>
    <scope>NUCLEOTIDE SEQUENCE [LARGE SCALE GENOMIC DNA]</scope>
    <source>
        <strain evidence="5 6">LMG 21816</strain>
    </source>
</reference>
<dbReference type="GO" id="GO:0003700">
    <property type="term" value="F:DNA-binding transcription factor activity"/>
    <property type="evidence" value="ECO:0007669"/>
    <property type="project" value="TreeGrafter"/>
</dbReference>
<dbReference type="PANTHER" id="PTHR30146:SF109">
    <property type="entry name" value="HTH-TYPE TRANSCRIPTIONAL REGULATOR GALS"/>
    <property type="match status" value="1"/>
</dbReference>
<protein>
    <submittedName>
        <fullName evidence="5">Putative HTH-type transcriptional regulator</fullName>
    </submittedName>
</protein>
<dbReference type="AlphaFoldDB" id="A0A7V8HQK3"/>
<dbReference type="Proteomes" id="UP000029109">
    <property type="component" value="Unassembled WGS sequence"/>
</dbReference>
<keyword evidence="3" id="KW-0804">Transcription</keyword>
<dbReference type="InterPro" id="IPR028082">
    <property type="entry name" value="Peripla_BP_I"/>
</dbReference>
<keyword evidence="1" id="KW-0805">Transcription regulation</keyword>
<gene>
    <name evidence="5" type="ORF">BPULL_1318</name>
</gene>
<feature type="domain" description="Transcriptional regulator LacI/GalR-like sensor" evidence="4">
    <location>
        <begin position="57"/>
        <end position="213"/>
    </location>
</feature>
<organism evidence="5 6">
    <name type="scientific">Bifidobacterium pullorum</name>
    <dbReference type="NCBI Taxonomy" id="78448"/>
    <lineage>
        <taxon>Bacteria</taxon>
        <taxon>Bacillati</taxon>
        <taxon>Actinomycetota</taxon>
        <taxon>Actinomycetes</taxon>
        <taxon>Bifidobacteriales</taxon>
        <taxon>Bifidobacteriaceae</taxon>
        <taxon>Bifidobacterium</taxon>
    </lineage>
</organism>
<proteinExistence type="predicted"/>
<dbReference type="CDD" id="cd06267">
    <property type="entry name" value="PBP1_LacI_sugar_binding-like"/>
    <property type="match status" value="1"/>
</dbReference>
<dbReference type="EMBL" id="JGZJ01000007">
    <property type="protein sequence ID" value="KFI83180.1"/>
    <property type="molecule type" value="Genomic_DNA"/>
</dbReference>
<evidence type="ECO:0000256" key="3">
    <source>
        <dbReference type="ARBA" id="ARBA00023163"/>
    </source>
</evidence>